<evidence type="ECO:0000256" key="4">
    <source>
        <dbReference type="SAM" id="MobiDB-lite"/>
    </source>
</evidence>
<keyword evidence="2" id="KW-0227">DNA damage</keyword>
<feature type="region of interest" description="Disordered" evidence="4">
    <location>
        <begin position="88"/>
        <end position="113"/>
    </location>
</feature>
<dbReference type="GO" id="GO:0042393">
    <property type="term" value="F:histone binding"/>
    <property type="evidence" value="ECO:0007669"/>
    <property type="project" value="TreeGrafter"/>
</dbReference>
<dbReference type="InterPro" id="IPR047250">
    <property type="entry name" value="BRCT_p53bp1-like_rpt2"/>
</dbReference>
<feature type="region of interest" description="Disordered" evidence="4">
    <location>
        <begin position="350"/>
        <end position="460"/>
    </location>
</feature>
<dbReference type="GO" id="GO:0000077">
    <property type="term" value="P:DNA damage checkpoint signaling"/>
    <property type="evidence" value="ECO:0007669"/>
    <property type="project" value="TreeGrafter"/>
</dbReference>
<dbReference type="CDD" id="cd17745">
    <property type="entry name" value="BRCT_p53bp1_rpt1"/>
    <property type="match status" value="1"/>
</dbReference>
<keyword evidence="7" id="KW-1185">Reference proteome</keyword>
<feature type="compositionally biased region" description="Basic and acidic residues" evidence="4">
    <location>
        <begin position="207"/>
        <end position="220"/>
    </location>
</feature>
<evidence type="ECO:0000256" key="2">
    <source>
        <dbReference type="ARBA" id="ARBA00022763"/>
    </source>
</evidence>
<dbReference type="Pfam" id="PF16589">
    <property type="entry name" value="BRCT_2"/>
    <property type="match status" value="1"/>
</dbReference>
<feature type="compositionally biased region" description="Basic residues" evidence="4">
    <location>
        <begin position="94"/>
        <end position="108"/>
    </location>
</feature>
<dbReference type="GeneID" id="94344089"/>
<dbReference type="PANTHER" id="PTHR15321">
    <property type="entry name" value="TUMOR SUPPRESSOR P53-BINDING PROTEIN 1"/>
    <property type="match status" value="1"/>
</dbReference>
<feature type="region of interest" description="Disordered" evidence="4">
    <location>
        <begin position="1"/>
        <end position="24"/>
    </location>
</feature>
<dbReference type="InterPro" id="IPR001357">
    <property type="entry name" value="BRCT_dom"/>
</dbReference>
<evidence type="ECO:0000256" key="1">
    <source>
        <dbReference type="ARBA" id="ARBA00004123"/>
    </source>
</evidence>
<gene>
    <name evidence="6" type="ORF">CCR75_000310</name>
</gene>
<feature type="domain" description="BRCT" evidence="5">
    <location>
        <begin position="478"/>
        <end position="564"/>
    </location>
</feature>
<comment type="caution">
    <text evidence="6">The sequence shown here is derived from an EMBL/GenBank/DDBJ whole genome shotgun (WGS) entry which is preliminary data.</text>
</comment>
<dbReference type="SUPFAM" id="SSF52113">
    <property type="entry name" value="BRCT domain"/>
    <property type="match status" value="1"/>
</dbReference>
<organism evidence="6 7">
    <name type="scientific">Bremia lactucae</name>
    <name type="common">Lettuce downy mildew</name>
    <dbReference type="NCBI Taxonomy" id="4779"/>
    <lineage>
        <taxon>Eukaryota</taxon>
        <taxon>Sar</taxon>
        <taxon>Stramenopiles</taxon>
        <taxon>Oomycota</taxon>
        <taxon>Peronosporomycetes</taxon>
        <taxon>Peronosporales</taxon>
        <taxon>Peronosporaceae</taxon>
        <taxon>Bremia</taxon>
    </lineage>
</organism>
<dbReference type="RefSeq" id="XP_067818121.1">
    <property type="nucleotide sequence ID" value="XM_067958418.1"/>
</dbReference>
<dbReference type="Proteomes" id="UP000294530">
    <property type="component" value="Unassembled WGS sequence"/>
</dbReference>
<accession>A0A976FKS3</accession>
<name>A0A976FKS3_BRELC</name>
<dbReference type="InterPro" id="IPR047249">
    <property type="entry name" value="BRCT_p53bp1-like_rpt1"/>
</dbReference>
<dbReference type="Gene3D" id="3.40.50.10190">
    <property type="entry name" value="BRCT domain"/>
    <property type="match status" value="1"/>
</dbReference>
<feature type="compositionally biased region" description="Polar residues" evidence="4">
    <location>
        <begin position="1"/>
        <end position="17"/>
    </location>
</feature>
<dbReference type="OrthoDB" id="129353at2759"/>
<evidence type="ECO:0000256" key="3">
    <source>
        <dbReference type="ARBA" id="ARBA00023242"/>
    </source>
</evidence>
<comment type="subcellular location">
    <subcellularLocation>
        <location evidence="1">Nucleus</location>
    </subcellularLocation>
</comment>
<feature type="region of interest" description="Disordered" evidence="4">
    <location>
        <begin position="164"/>
        <end position="220"/>
    </location>
</feature>
<keyword evidence="3" id="KW-0539">Nucleus</keyword>
<evidence type="ECO:0000259" key="5">
    <source>
        <dbReference type="PROSITE" id="PS50172"/>
    </source>
</evidence>
<dbReference type="KEGG" id="blac:94344089"/>
<sequence>MESSPSDSFVESQQCSADPSAFVGHHIPVNSSKAARLPPQETQSSFKLVLDLNAPLTDDSAPIGTNPFDGLFASDTQDDENAAVQTLVQEKNKSKPLTKTKYQQHRPRSPPPTMLKTVEIAWRARRQKIANNNIVVNTIIQDSDLSEDLAPIVYNDGGLNVCEEDEEKQAPKKSIEEYSDQETEYDKEIECTQDLGDEEMTGSYERASVENKGKTKESERLDAETIPFDVMNKAENFELASHEDHATSQVESGIISEYLTPRVNLHCMGQPISVETNQVVGIENEQDDCVPTQPSKSGKNDVSESDQLLVEHNSNFQTKAIQSPEYSFATPQNEIEVSPSHNIEASKLVEETDRPNSSDSMVSSPVATPTPLESATIKCISRPMSGSHTKPTTRKILTPSKPKANKRKRDLFSPHRVVAKSGDPQTPCSRVRKSSRSNPSTPLSTPHVRTRTRSLTPVPTQRAYVSRSRTLFKYKFDFCLTGFVKTGEEALKALIEGHGGNIPDRYENVLHQANKKAIVIATPVSWRKRKFMQAVACGIPILHTDWIKDCIDTGTVIPFDGYQVPIGYSVTTRKFECFCPKELYIFQGYSFGLVTDVSHVSKVEAKNKTDLMAFLLKAWGADAVYENYASKNNEQRVDIILCDEFTPTCRYYKRKHHVYVKNYQWVTECMILQRFIDPTNPGFDPLRVGSDDVFAASAAIGDVDNTILKLHTGELVMVDIAGTAADHFLLFHVCEIVSIHVNGRQEEGSQSKRNEHKEKDIRLRVGLLKRKPYSPELSSNPVQILDVSCSQVKRRVVAISKEDYEKLKYKDESIFYYQDDRKRDETES</sequence>
<evidence type="ECO:0000313" key="6">
    <source>
        <dbReference type="EMBL" id="TDH68622.1"/>
    </source>
</evidence>
<dbReference type="GO" id="GO:0045944">
    <property type="term" value="P:positive regulation of transcription by RNA polymerase II"/>
    <property type="evidence" value="ECO:0007669"/>
    <property type="project" value="TreeGrafter"/>
</dbReference>
<dbReference type="AlphaFoldDB" id="A0A976FKS3"/>
<reference evidence="6 7" key="1">
    <citation type="journal article" date="2021" name="Genome Biol.">
        <title>AFLAP: assembly-free linkage analysis pipeline using k-mers from genome sequencing data.</title>
        <authorList>
            <person name="Fletcher K."/>
            <person name="Zhang L."/>
            <person name="Gil J."/>
            <person name="Han R."/>
            <person name="Cavanaugh K."/>
            <person name="Michelmore R."/>
        </authorList>
    </citation>
    <scope>NUCLEOTIDE SEQUENCE [LARGE SCALE GENOMIC DNA]</scope>
    <source>
        <strain evidence="6 7">SF5</strain>
    </source>
</reference>
<dbReference type="InterPro" id="IPR047252">
    <property type="entry name" value="TP53BP1-like"/>
</dbReference>
<evidence type="ECO:0000313" key="7">
    <source>
        <dbReference type="Proteomes" id="UP000294530"/>
    </source>
</evidence>
<protein>
    <recommendedName>
        <fullName evidence="5">BRCT domain-containing protein</fullName>
    </recommendedName>
</protein>
<dbReference type="PROSITE" id="PS50172">
    <property type="entry name" value="BRCT"/>
    <property type="match status" value="1"/>
</dbReference>
<dbReference type="GO" id="GO:0005634">
    <property type="term" value="C:nucleus"/>
    <property type="evidence" value="ECO:0007669"/>
    <property type="project" value="UniProtKB-SubCell"/>
</dbReference>
<dbReference type="SMART" id="SM00292">
    <property type="entry name" value="BRCT"/>
    <property type="match status" value="1"/>
</dbReference>
<dbReference type="PANTHER" id="PTHR15321:SF3">
    <property type="entry name" value="TP53-BINDING PROTEIN 1"/>
    <property type="match status" value="1"/>
</dbReference>
<dbReference type="InterPro" id="IPR036420">
    <property type="entry name" value="BRCT_dom_sf"/>
</dbReference>
<feature type="compositionally biased region" description="Polar residues" evidence="4">
    <location>
        <begin position="357"/>
        <end position="373"/>
    </location>
</feature>
<proteinExistence type="predicted"/>
<dbReference type="EMBL" id="SHOA02000016">
    <property type="protein sequence ID" value="TDH68622.1"/>
    <property type="molecule type" value="Genomic_DNA"/>
</dbReference>
<dbReference type="CDD" id="cd17724">
    <property type="entry name" value="BRCT_p53bp1_rpt2"/>
    <property type="match status" value="1"/>
</dbReference>